<name>A0ABT9PCU9_9ACTN</name>
<dbReference type="EMBL" id="JAUSQZ010000001">
    <property type="protein sequence ID" value="MDP9829995.1"/>
    <property type="molecule type" value="Genomic_DNA"/>
</dbReference>
<keyword evidence="2" id="KW-1185">Reference proteome</keyword>
<organism evidence="1 2">
    <name type="scientific">Kineosporia succinea</name>
    <dbReference type="NCBI Taxonomy" id="84632"/>
    <lineage>
        <taxon>Bacteria</taxon>
        <taxon>Bacillati</taxon>
        <taxon>Actinomycetota</taxon>
        <taxon>Actinomycetes</taxon>
        <taxon>Kineosporiales</taxon>
        <taxon>Kineosporiaceae</taxon>
        <taxon>Kineosporia</taxon>
    </lineage>
</organism>
<accession>A0ABT9PCU9</accession>
<dbReference type="RefSeq" id="WP_307248753.1">
    <property type="nucleotide sequence ID" value="NZ_JAUSQZ010000001.1"/>
</dbReference>
<comment type="caution">
    <text evidence="1">The sequence shown here is derived from an EMBL/GenBank/DDBJ whole genome shotgun (WGS) entry which is preliminary data.</text>
</comment>
<evidence type="ECO:0000313" key="2">
    <source>
        <dbReference type="Proteomes" id="UP001235712"/>
    </source>
</evidence>
<evidence type="ECO:0000313" key="1">
    <source>
        <dbReference type="EMBL" id="MDP9829995.1"/>
    </source>
</evidence>
<sequence length="93" mass="10194">MAEDIFIPGDELDAARTALDRIKENIDISGAGIDFDRALGRDLARAAGSFESRWSDGRFQLVREIDGMRDKFQQVSDAFAQTDNDAAASLVAE</sequence>
<reference evidence="1 2" key="1">
    <citation type="submission" date="2023-07" db="EMBL/GenBank/DDBJ databases">
        <title>Sequencing the genomes of 1000 actinobacteria strains.</title>
        <authorList>
            <person name="Klenk H.-P."/>
        </authorList>
    </citation>
    <scope>NUCLEOTIDE SEQUENCE [LARGE SCALE GENOMIC DNA]</scope>
    <source>
        <strain evidence="1 2">DSM 44388</strain>
    </source>
</reference>
<protein>
    <recommendedName>
        <fullName evidence="3">WXG100 family type VII secretion target</fullName>
    </recommendedName>
</protein>
<dbReference type="Proteomes" id="UP001235712">
    <property type="component" value="Unassembled WGS sequence"/>
</dbReference>
<gene>
    <name evidence="1" type="ORF">J2S57_005744</name>
</gene>
<evidence type="ECO:0008006" key="3">
    <source>
        <dbReference type="Google" id="ProtNLM"/>
    </source>
</evidence>
<proteinExistence type="predicted"/>